<evidence type="ECO:0000313" key="3">
    <source>
        <dbReference type="Proteomes" id="UP000094526"/>
    </source>
</evidence>
<protein>
    <submittedName>
        <fullName evidence="2">Uncharacterized protein</fullName>
    </submittedName>
</protein>
<accession>A0A1C1CG48</accession>
<reference evidence="3" key="1">
    <citation type="submission" date="2015-07" db="EMBL/GenBank/DDBJ databases">
        <authorList>
            <person name="Teixeira M.M."/>
            <person name="Souza R.C."/>
            <person name="Almeida L.G."/>
            <person name="Vicente V.A."/>
            <person name="de Hoog S."/>
            <person name="Bocca A.L."/>
            <person name="de Almeida S.R."/>
            <person name="Vasconcelos A.T."/>
            <person name="Felipe M.S."/>
        </authorList>
    </citation>
    <scope>NUCLEOTIDE SEQUENCE [LARGE SCALE GENOMIC DNA]</scope>
    <source>
        <strain evidence="3">KSF</strain>
    </source>
</reference>
<dbReference type="AlphaFoldDB" id="A0A1C1CG48"/>
<name>A0A1C1CG48_9EURO</name>
<dbReference type="VEuPathDB" id="FungiDB:CLCR_03767"/>
<sequence>MTLLAVPRETVTLEDRRVFQVDVKHVLEEKKSNMAAKMSEDEQETKAPQQDGEKCEETDLDVVHQRRRRETELALSQSHAQRRHRK</sequence>
<gene>
    <name evidence="2" type="ORF">CLCR_03767</name>
</gene>
<comment type="caution">
    <text evidence="2">The sequence shown here is derived from an EMBL/GenBank/DDBJ whole genome shotgun (WGS) entry which is preliminary data.</text>
</comment>
<organism evidence="2 3">
    <name type="scientific">Cladophialophora carrionii</name>
    <dbReference type="NCBI Taxonomy" id="86049"/>
    <lineage>
        <taxon>Eukaryota</taxon>
        <taxon>Fungi</taxon>
        <taxon>Dikarya</taxon>
        <taxon>Ascomycota</taxon>
        <taxon>Pezizomycotina</taxon>
        <taxon>Eurotiomycetes</taxon>
        <taxon>Chaetothyriomycetidae</taxon>
        <taxon>Chaetothyriales</taxon>
        <taxon>Herpotrichiellaceae</taxon>
        <taxon>Cladophialophora</taxon>
    </lineage>
</organism>
<dbReference type="EMBL" id="LGRB01000013">
    <property type="protein sequence ID" value="OCT47436.1"/>
    <property type="molecule type" value="Genomic_DNA"/>
</dbReference>
<keyword evidence="3" id="KW-1185">Reference proteome</keyword>
<feature type="region of interest" description="Disordered" evidence="1">
    <location>
        <begin position="32"/>
        <end position="86"/>
    </location>
</feature>
<evidence type="ECO:0000256" key="1">
    <source>
        <dbReference type="SAM" id="MobiDB-lite"/>
    </source>
</evidence>
<evidence type="ECO:0000313" key="2">
    <source>
        <dbReference type="EMBL" id="OCT47436.1"/>
    </source>
</evidence>
<proteinExistence type="predicted"/>
<feature type="compositionally biased region" description="Basic and acidic residues" evidence="1">
    <location>
        <begin position="51"/>
        <end position="72"/>
    </location>
</feature>
<dbReference type="Proteomes" id="UP000094526">
    <property type="component" value="Unassembled WGS sequence"/>
</dbReference>